<dbReference type="EMBL" id="SPVF01000202">
    <property type="protein sequence ID" value="TFW16784.1"/>
    <property type="molecule type" value="Genomic_DNA"/>
</dbReference>
<dbReference type="InterPro" id="IPR029058">
    <property type="entry name" value="AB_hydrolase_fold"/>
</dbReference>
<feature type="signal peptide" evidence="1">
    <location>
        <begin position="1"/>
        <end position="23"/>
    </location>
</feature>
<dbReference type="GO" id="GO:0016787">
    <property type="term" value="F:hydrolase activity"/>
    <property type="evidence" value="ECO:0007669"/>
    <property type="project" value="InterPro"/>
</dbReference>
<evidence type="ECO:0000259" key="2">
    <source>
        <dbReference type="Pfam" id="PF01738"/>
    </source>
</evidence>
<dbReference type="OrthoDB" id="9812921at2"/>
<proteinExistence type="predicted"/>
<feature type="domain" description="Dienelactone hydrolase" evidence="2">
    <location>
        <begin position="78"/>
        <end position="222"/>
    </location>
</feature>
<dbReference type="InterPro" id="IPR002925">
    <property type="entry name" value="Dienelactn_hydro"/>
</dbReference>
<dbReference type="Gene3D" id="3.40.50.1820">
    <property type="entry name" value="alpha/beta hydrolase"/>
    <property type="match status" value="1"/>
</dbReference>
<dbReference type="Proteomes" id="UP000298438">
    <property type="component" value="Unassembled WGS sequence"/>
</dbReference>
<dbReference type="InterPro" id="IPR050261">
    <property type="entry name" value="FrsA_esterase"/>
</dbReference>
<keyword evidence="4" id="KW-1185">Reference proteome</keyword>
<protein>
    <recommendedName>
        <fullName evidence="2">Dienelactone hydrolase domain-containing protein</fullName>
    </recommendedName>
</protein>
<dbReference type="PANTHER" id="PTHR22946">
    <property type="entry name" value="DIENELACTONE HYDROLASE DOMAIN-CONTAINING PROTEIN-RELATED"/>
    <property type="match status" value="1"/>
</dbReference>
<evidence type="ECO:0000256" key="1">
    <source>
        <dbReference type="SAM" id="SignalP"/>
    </source>
</evidence>
<evidence type="ECO:0000313" key="3">
    <source>
        <dbReference type="EMBL" id="TFW16784.1"/>
    </source>
</evidence>
<organism evidence="3 4">
    <name type="scientific">Zemynaea arenosa</name>
    <dbReference type="NCBI Taxonomy" id="2561931"/>
    <lineage>
        <taxon>Bacteria</taxon>
        <taxon>Pseudomonadati</taxon>
        <taxon>Pseudomonadota</taxon>
        <taxon>Betaproteobacteria</taxon>
        <taxon>Burkholderiales</taxon>
        <taxon>Oxalobacteraceae</taxon>
        <taxon>Telluria group</taxon>
        <taxon>Zemynaea</taxon>
    </lineage>
</organism>
<comment type="caution">
    <text evidence="3">The sequence shown here is derived from an EMBL/GenBank/DDBJ whole genome shotgun (WGS) entry which is preliminary data.</text>
</comment>
<evidence type="ECO:0000313" key="4">
    <source>
        <dbReference type="Proteomes" id="UP000298438"/>
    </source>
</evidence>
<dbReference type="AlphaFoldDB" id="A0A4Y9S8H4"/>
<keyword evidence="1" id="KW-0732">Signal</keyword>
<gene>
    <name evidence="3" type="ORF">E4L96_15725</name>
</gene>
<feature type="chain" id="PRO_5021283659" description="Dienelactone hydrolase domain-containing protein" evidence="1">
    <location>
        <begin position="24"/>
        <end position="424"/>
    </location>
</feature>
<name>A0A4Y9S8H4_9BURK</name>
<dbReference type="Pfam" id="PF01738">
    <property type="entry name" value="DLH"/>
    <property type="match status" value="1"/>
</dbReference>
<dbReference type="SUPFAM" id="SSF53474">
    <property type="entry name" value="alpha/beta-Hydrolases"/>
    <property type="match status" value="1"/>
</dbReference>
<accession>A0A4Y9S8H4</accession>
<dbReference type="RefSeq" id="WP_135208164.1">
    <property type="nucleotide sequence ID" value="NZ_SPVF01000202.1"/>
</dbReference>
<sequence length="424" mass="45295">MGRWQARWLVWFGLSVLAPLAAAQERPFAAVLAAPAPALLTDRAPAERLDDRVTVRHLAFRSLDVPGPNGPVANEVYALLALPTGPGPYPALVVLHPGREAAQRAIAIAWARRGYVAISPDLPGIADPARARHSRGLWTGKPYGSDRWLLRPAAASSTLFQAAAAGIGAVRVLQQRADVDRGRIGIVGASFGAYETLLLAGLLGDDIRAAYVVWGSGYFDETSFSKDMADLSPADRARWHAVLGAENYLQGIKADLFLAATSNDRAFWLPAVARTFEGITARKNLVIGPNADHASTGYPGAAPRDPDGSWTEQEIHYFAHALQGSGPALPVARLERVAGDTAVVQVLGTDIRSVTVYSSATDAPYPKRTWVALPDSRVSAGADGRYRIDLRALGLGERDWFVQASDARGTSSSTLPQRWGGAAR</sequence>
<reference evidence="3 4" key="1">
    <citation type="submission" date="2019-03" db="EMBL/GenBank/DDBJ databases">
        <title>Draft Genome Sequence of Massilia arenosa sp. nov., a Novel Massilia Species Isolated from a Sandy-loam Maize Soil.</title>
        <authorList>
            <person name="Raths R."/>
            <person name="Peta V."/>
            <person name="Bucking H."/>
        </authorList>
    </citation>
    <scope>NUCLEOTIDE SEQUENCE [LARGE SCALE GENOMIC DNA]</scope>
    <source>
        <strain evidence="3 4">MC02</strain>
    </source>
</reference>
<dbReference type="PANTHER" id="PTHR22946:SF0">
    <property type="entry name" value="DIENELACTONE HYDROLASE DOMAIN-CONTAINING PROTEIN"/>
    <property type="match status" value="1"/>
</dbReference>